<protein>
    <submittedName>
        <fullName evidence="4">ACP5 protein</fullName>
    </submittedName>
</protein>
<name>A0A812Z5Y6_9DINO</name>
<dbReference type="InterPro" id="IPR051558">
    <property type="entry name" value="Metallophosphoesterase_PAP"/>
</dbReference>
<dbReference type="InterPro" id="IPR004843">
    <property type="entry name" value="Calcineurin-like_PHP"/>
</dbReference>
<keyword evidence="5" id="KW-1185">Reference proteome</keyword>
<evidence type="ECO:0000256" key="1">
    <source>
        <dbReference type="ARBA" id="ARBA00022729"/>
    </source>
</evidence>
<keyword evidence="2" id="KW-0378">Hydrolase</keyword>
<dbReference type="PANTHER" id="PTHR10161:SF14">
    <property type="entry name" value="TARTRATE-RESISTANT ACID PHOSPHATASE TYPE 5"/>
    <property type="match status" value="1"/>
</dbReference>
<sequence>MAGVHWTTAHMFDTIFRQVYNSPELNNVVWFSVLGNHDYGGWLFTAGWDQQIAFTWHDQRWRLPAQYWKQHVAFPEQSFTIDILLTDSNVEDAVDPAARPTTNICGCQHNSPGSSCASVGGPVSMADCPMYFAKLWQEQIVWVEKQLKASQATWQVIVTHFPCGHQPAWYNRLHVEFGLDFLVTGHTHIQHTIQLGGLLCVISGGGGGILSESASHGDDSNSYGFYDATINRTHLVVESINFAGAALTPRTSTK</sequence>
<dbReference type="EMBL" id="CAJNJA010045715">
    <property type="protein sequence ID" value="CAE7811707.1"/>
    <property type="molecule type" value="Genomic_DNA"/>
</dbReference>
<evidence type="ECO:0000313" key="4">
    <source>
        <dbReference type="EMBL" id="CAE7811707.1"/>
    </source>
</evidence>
<gene>
    <name evidence="4" type="primary">ACP5</name>
    <name evidence="4" type="ORF">SNEC2469_LOCUS24055</name>
</gene>
<organism evidence="4 5">
    <name type="scientific">Symbiodinium necroappetens</name>
    <dbReference type="NCBI Taxonomy" id="1628268"/>
    <lineage>
        <taxon>Eukaryota</taxon>
        <taxon>Sar</taxon>
        <taxon>Alveolata</taxon>
        <taxon>Dinophyceae</taxon>
        <taxon>Suessiales</taxon>
        <taxon>Symbiodiniaceae</taxon>
        <taxon>Symbiodinium</taxon>
    </lineage>
</organism>
<feature type="domain" description="Calcineurin-like phosphoesterase" evidence="3">
    <location>
        <begin position="28"/>
        <end position="189"/>
    </location>
</feature>
<dbReference type="SUPFAM" id="SSF56300">
    <property type="entry name" value="Metallo-dependent phosphatases"/>
    <property type="match status" value="1"/>
</dbReference>
<evidence type="ECO:0000256" key="2">
    <source>
        <dbReference type="ARBA" id="ARBA00022801"/>
    </source>
</evidence>
<dbReference type="OrthoDB" id="443848at2759"/>
<comment type="caution">
    <text evidence="4">The sequence shown here is derived from an EMBL/GenBank/DDBJ whole genome shotgun (WGS) entry which is preliminary data.</text>
</comment>
<dbReference type="Gene3D" id="3.60.21.10">
    <property type="match status" value="1"/>
</dbReference>
<dbReference type="InterPro" id="IPR029052">
    <property type="entry name" value="Metallo-depent_PP-like"/>
</dbReference>
<dbReference type="AlphaFoldDB" id="A0A812Z5Y6"/>
<dbReference type="Pfam" id="PF00149">
    <property type="entry name" value="Metallophos"/>
    <property type="match status" value="1"/>
</dbReference>
<dbReference type="PANTHER" id="PTHR10161">
    <property type="entry name" value="TARTRATE-RESISTANT ACID PHOSPHATASE TYPE 5"/>
    <property type="match status" value="1"/>
</dbReference>
<evidence type="ECO:0000259" key="3">
    <source>
        <dbReference type="Pfam" id="PF00149"/>
    </source>
</evidence>
<keyword evidence="1" id="KW-0732">Signal</keyword>
<evidence type="ECO:0000313" key="5">
    <source>
        <dbReference type="Proteomes" id="UP000601435"/>
    </source>
</evidence>
<proteinExistence type="predicted"/>
<reference evidence="4" key="1">
    <citation type="submission" date="2021-02" db="EMBL/GenBank/DDBJ databases">
        <authorList>
            <person name="Dougan E. K."/>
            <person name="Rhodes N."/>
            <person name="Thang M."/>
            <person name="Chan C."/>
        </authorList>
    </citation>
    <scope>NUCLEOTIDE SEQUENCE</scope>
</reference>
<dbReference type="Proteomes" id="UP000601435">
    <property type="component" value="Unassembled WGS sequence"/>
</dbReference>
<accession>A0A812Z5Y6</accession>
<dbReference type="GO" id="GO:0016787">
    <property type="term" value="F:hydrolase activity"/>
    <property type="evidence" value="ECO:0007669"/>
    <property type="project" value="UniProtKB-KW"/>
</dbReference>